<dbReference type="Gene3D" id="3.30.40.10">
    <property type="entry name" value="Zinc/RING finger domain, C3HC4 (zinc finger)"/>
    <property type="match status" value="2"/>
</dbReference>
<dbReference type="Pfam" id="PF00628">
    <property type="entry name" value="PHD"/>
    <property type="match status" value="2"/>
</dbReference>
<keyword evidence="8" id="KW-1185">Reference proteome</keyword>
<proteinExistence type="predicted"/>
<dbReference type="PANTHER" id="PTHR47162">
    <property type="entry name" value="OS02G0192300 PROTEIN"/>
    <property type="match status" value="1"/>
</dbReference>
<evidence type="ECO:0000313" key="8">
    <source>
        <dbReference type="Proteomes" id="UP001154282"/>
    </source>
</evidence>
<keyword evidence="3" id="KW-0862">Zinc</keyword>
<dbReference type="InterPro" id="IPR001965">
    <property type="entry name" value="Znf_PHD"/>
</dbReference>
<sequence>RTLLLQHIRDIAKKITEKRNLFWLSFLILPQISEGFNSLGAQGIHLSVSGMVREEGMSNGSDMDGRGKCLMSEVVNGSGRNNGQGLRTYKRKKLTASSSESKDLGDVSVSGEAAGKSADQEIMKEPPDHPAGGQADLASSSDVSRGQWRNYILEQMYRSLSDDEGGIQGCIQDVLRTLKVSDACDRDRCKSKKVWLSTPNLAKQSDGHKSNDASDEPKHRTVTDMCRLAFHGIISSEKFTSLCKLLFENFHESRADNLFSLSLINRRMKDGAYEDSPWLFSEDIQQFWKKLEGIGSELIFLAKSLSDVSKTCFKDKAKQLPTRESDSFDKADETATTTLCACRHCGSKADGLNCLVCDSCEDMYHISCIEPAVEKIPPKSWYCSSCLANGMGSHENCIVCERLSAPTSALDNQNALPTACQTNEVAFSDFDQASEDDAHQISEGTEPSNPCKICGSEVESGGKVKICEHPFCPNKYYHVRCLTANQLNSYGPRWYCPSCLCRSCLTDRDDDKIVLCDACDSGYHIYCMSPPRSSIPKGKWFCRQCEVKLQKVRRERKAYENREGKRGFDGMHRKSKRKIEDMVDGREGINLLLNAVFIEDKLAGEQTGG</sequence>
<dbReference type="InterPro" id="IPR011011">
    <property type="entry name" value="Znf_FYVE_PHD"/>
</dbReference>
<name>A0AAV0IE37_9ROSI</name>
<dbReference type="AlphaFoldDB" id="A0AAV0IE37"/>
<keyword evidence="2 4" id="KW-0863">Zinc-finger</keyword>
<dbReference type="PROSITE" id="PS01359">
    <property type="entry name" value="ZF_PHD_1"/>
    <property type="match status" value="1"/>
</dbReference>
<dbReference type="SUPFAM" id="SSF57903">
    <property type="entry name" value="FYVE/PHD zinc finger"/>
    <property type="match status" value="3"/>
</dbReference>
<reference evidence="7" key="1">
    <citation type="submission" date="2022-08" db="EMBL/GenBank/DDBJ databases">
        <authorList>
            <person name="Gutierrez-Valencia J."/>
        </authorList>
    </citation>
    <scope>NUCLEOTIDE SEQUENCE</scope>
</reference>
<dbReference type="Gene3D" id="2.30.30.1150">
    <property type="match status" value="1"/>
</dbReference>
<feature type="domain" description="PHD-type" evidence="6">
    <location>
        <begin position="339"/>
        <end position="389"/>
    </location>
</feature>
<feature type="domain" description="PHD-type" evidence="6">
    <location>
        <begin position="498"/>
        <end position="548"/>
    </location>
</feature>
<dbReference type="Proteomes" id="UP001154282">
    <property type="component" value="Unassembled WGS sequence"/>
</dbReference>
<evidence type="ECO:0000256" key="4">
    <source>
        <dbReference type="PROSITE-ProRule" id="PRU00146"/>
    </source>
</evidence>
<evidence type="ECO:0000256" key="3">
    <source>
        <dbReference type="ARBA" id="ARBA00022833"/>
    </source>
</evidence>
<dbReference type="InterPro" id="IPR019787">
    <property type="entry name" value="Znf_PHD-finger"/>
</dbReference>
<feature type="region of interest" description="Disordered" evidence="5">
    <location>
        <begin position="75"/>
        <end position="142"/>
    </location>
</feature>
<comment type="caution">
    <text evidence="7">The sequence shown here is derived from an EMBL/GenBank/DDBJ whole genome shotgun (WGS) entry which is preliminary data.</text>
</comment>
<evidence type="ECO:0000256" key="5">
    <source>
        <dbReference type="SAM" id="MobiDB-lite"/>
    </source>
</evidence>
<evidence type="ECO:0000256" key="1">
    <source>
        <dbReference type="ARBA" id="ARBA00022723"/>
    </source>
</evidence>
<dbReference type="EMBL" id="CAMGYJ010000003">
    <property type="protein sequence ID" value="CAI0395789.1"/>
    <property type="molecule type" value="Genomic_DNA"/>
</dbReference>
<evidence type="ECO:0000256" key="2">
    <source>
        <dbReference type="ARBA" id="ARBA00022771"/>
    </source>
</evidence>
<accession>A0AAV0IE37</accession>
<feature type="compositionally biased region" description="Basic and acidic residues" evidence="5">
    <location>
        <begin position="118"/>
        <end position="128"/>
    </location>
</feature>
<keyword evidence="1" id="KW-0479">Metal-binding</keyword>
<dbReference type="GO" id="GO:0008270">
    <property type="term" value="F:zinc ion binding"/>
    <property type="evidence" value="ECO:0007669"/>
    <property type="project" value="UniProtKB-KW"/>
</dbReference>
<feature type="non-terminal residue" evidence="7">
    <location>
        <position position="1"/>
    </location>
</feature>
<dbReference type="PROSITE" id="PS50016">
    <property type="entry name" value="ZF_PHD_2"/>
    <property type="match status" value="2"/>
</dbReference>
<dbReference type="InterPro" id="IPR013083">
    <property type="entry name" value="Znf_RING/FYVE/PHD"/>
</dbReference>
<evidence type="ECO:0000259" key="6">
    <source>
        <dbReference type="PROSITE" id="PS50016"/>
    </source>
</evidence>
<dbReference type="InterPro" id="IPR019786">
    <property type="entry name" value="Zinc_finger_PHD-type_CS"/>
</dbReference>
<dbReference type="SMART" id="SM00249">
    <property type="entry name" value="PHD"/>
    <property type="match status" value="3"/>
</dbReference>
<protein>
    <recommendedName>
        <fullName evidence="6">PHD-type domain-containing protein</fullName>
    </recommendedName>
</protein>
<gene>
    <name evidence="7" type="ORF">LITE_LOCUS8851</name>
</gene>
<dbReference type="PANTHER" id="PTHR47162:SF9">
    <property type="entry name" value="PHD FINGER PROTEIN EHD3-LIKE"/>
    <property type="match status" value="1"/>
</dbReference>
<organism evidence="7 8">
    <name type="scientific">Linum tenue</name>
    <dbReference type="NCBI Taxonomy" id="586396"/>
    <lineage>
        <taxon>Eukaryota</taxon>
        <taxon>Viridiplantae</taxon>
        <taxon>Streptophyta</taxon>
        <taxon>Embryophyta</taxon>
        <taxon>Tracheophyta</taxon>
        <taxon>Spermatophyta</taxon>
        <taxon>Magnoliopsida</taxon>
        <taxon>eudicotyledons</taxon>
        <taxon>Gunneridae</taxon>
        <taxon>Pentapetalae</taxon>
        <taxon>rosids</taxon>
        <taxon>fabids</taxon>
        <taxon>Malpighiales</taxon>
        <taxon>Linaceae</taxon>
        <taxon>Linum</taxon>
    </lineage>
</organism>
<evidence type="ECO:0000313" key="7">
    <source>
        <dbReference type="EMBL" id="CAI0395789.1"/>
    </source>
</evidence>